<dbReference type="Proteomes" id="UP001290861">
    <property type="component" value="Unassembled WGS sequence"/>
</dbReference>
<feature type="domain" description="HPt" evidence="2">
    <location>
        <begin position="39"/>
        <end position="134"/>
    </location>
</feature>
<reference evidence="3 4" key="1">
    <citation type="journal article" date="2024" name="Appl. Environ. Microbiol.">
        <title>Pontiella agarivorans sp. nov., a novel marine anaerobic bacterium capable of degrading macroalgal polysaccharides and fixing nitrogen.</title>
        <authorList>
            <person name="Liu N."/>
            <person name="Kivenson V."/>
            <person name="Peng X."/>
            <person name="Cui Z."/>
            <person name="Lankiewicz T.S."/>
            <person name="Gosselin K.M."/>
            <person name="English C.J."/>
            <person name="Blair E.M."/>
            <person name="O'Malley M.A."/>
            <person name="Valentine D.L."/>
        </authorList>
    </citation>
    <scope>NUCLEOTIDE SEQUENCE [LARGE SCALE GENOMIC DNA]</scope>
    <source>
        <strain evidence="3 4">NLcol2</strain>
    </source>
</reference>
<proteinExistence type="predicted"/>
<dbReference type="SMART" id="SM00073">
    <property type="entry name" value="HPT"/>
    <property type="match status" value="1"/>
</dbReference>
<dbReference type="Gene3D" id="1.20.120.160">
    <property type="entry name" value="HPT domain"/>
    <property type="match status" value="1"/>
</dbReference>
<protein>
    <submittedName>
        <fullName evidence="3">Hpt domain-containing protein</fullName>
    </submittedName>
</protein>
<dbReference type="EMBL" id="JARVCO010000010">
    <property type="protein sequence ID" value="MDZ8118717.1"/>
    <property type="molecule type" value="Genomic_DNA"/>
</dbReference>
<gene>
    <name evidence="3" type="ORF">P9H32_08750</name>
</gene>
<name>A0ABU5MX25_9BACT</name>
<feature type="modified residue" description="Phosphohistidine" evidence="1">
    <location>
        <position position="78"/>
    </location>
</feature>
<accession>A0ABU5MX25</accession>
<evidence type="ECO:0000313" key="4">
    <source>
        <dbReference type="Proteomes" id="UP001290861"/>
    </source>
</evidence>
<evidence type="ECO:0000256" key="1">
    <source>
        <dbReference type="PROSITE-ProRule" id="PRU00110"/>
    </source>
</evidence>
<evidence type="ECO:0000313" key="3">
    <source>
        <dbReference type="EMBL" id="MDZ8118717.1"/>
    </source>
</evidence>
<dbReference type="InterPro" id="IPR036641">
    <property type="entry name" value="HPT_dom_sf"/>
</dbReference>
<keyword evidence="4" id="KW-1185">Reference proteome</keyword>
<dbReference type="InterPro" id="IPR008207">
    <property type="entry name" value="Sig_transdc_His_kin_Hpt_dom"/>
</dbReference>
<sequence length="134" mass="14399">MNQQLNGKSCSTESGAVDEPLSRIEGLDFTEGLYLAAGNRELYAAILSAFLTNNSDVVERVREACAVDDIVTATRLVHSLKGAAGTIGAIRLQETSRAAERALSDGEERVAEAEIQDIERLIAPLLSQLREALV</sequence>
<keyword evidence="1" id="KW-0597">Phosphoprotein</keyword>
<dbReference type="Pfam" id="PF01627">
    <property type="entry name" value="Hpt"/>
    <property type="match status" value="1"/>
</dbReference>
<comment type="caution">
    <text evidence="3">The sequence shown here is derived from an EMBL/GenBank/DDBJ whole genome shotgun (WGS) entry which is preliminary data.</text>
</comment>
<dbReference type="SUPFAM" id="SSF47226">
    <property type="entry name" value="Histidine-containing phosphotransfer domain, HPT domain"/>
    <property type="match status" value="1"/>
</dbReference>
<organism evidence="3 4">
    <name type="scientific">Pontiella agarivorans</name>
    <dbReference type="NCBI Taxonomy" id="3038953"/>
    <lineage>
        <taxon>Bacteria</taxon>
        <taxon>Pseudomonadati</taxon>
        <taxon>Kiritimatiellota</taxon>
        <taxon>Kiritimatiellia</taxon>
        <taxon>Kiritimatiellales</taxon>
        <taxon>Pontiellaceae</taxon>
        <taxon>Pontiella</taxon>
    </lineage>
</organism>
<evidence type="ECO:0000259" key="2">
    <source>
        <dbReference type="PROSITE" id="PS50894"/>
    </source>
</evidence>
<dbReference type="PROSITE" id="PS50894">
    <property type="entry name" value="HPT"/>
    <property type="match status" value="1"/>
</dbReference>